<name>A0AAN6IT66_EXODE</name>
<accession>A0AAN6IT66</accession>
<dbReference type="AlphaFoldDB" id="A0AAN6IT66"/>
<evidence type="ECO:0000313" key="2">
    <source>
        <dbReference type="EMBL" id="KAJ8990494.1"/>
    </source>
</evidence>
<protein>
    <submittedName>
        <fullName evidence="2">Uncharacterized protein</fullName>
    </submittedName>
</protein>
<evidence type="ECO:0000313" key="3">
    <source>
        <dbReference type="Proteomes" id="UP001161757"/>
    </source>
</evidence>
<feature type="chain" id="PRO_5042814504" evidence="1">
    <location>
        <begin position="22"/>
        <end position="194"/>
    </location>
</feature>
<sequence length="194" mass="20742">MMVAFETICVFFLSLIGHGFTSNEGYWTPEPTTTTAWWTPTTTSYWSYWTPTTTYTTCYTQQNVVVTVTSVIPCPVTSTVVYWECCDQCANNCNYPPTTTWDGGNGIGTTTVTSYTTTTPSPTSNGGGGLQTITSDGLVIIVVGSSTTPTVNTPAQTASVVYQVVNDATDGNSSSKLWSLGMLLAVIATIMILL</sequence>
<dbReference type="Proteomes" id="UP001161757">
    <property type="component" value="Unassembled WGS sequence"/>
</dbReference>
<comment type="caution">
    <text evidence="2">The sequence shown here is derived from an EMBL/GenBank/DDBJ whole genome shotgun (WGS) entry which is preliminary data.</text>
</comment>
<evidence type="ECO:0000256" key="1">
    <source>
        <dbReference type="SAM" id="SignalP"/>
    </source>
</evidence>
<proteinExistence type="predicted"/>
<reference evidence="2" key="1">
    <citation type="submission" date="2023-01" db="EMBL/GenBank/DDBJ databases">
        <title>Exophiala dermititidis isolated from Cystic Fibrosis Patient.</title>
        <authorList>
            <person name="Kurbessoian T."/>
            <person name="Crocker A."/>
            <person name="Murante D."/>
            <person name="Hogan D.A."/>
            <person name="Stajich J.E."/>
        </authorList>
    </citation>
    <scope>NUCLEOTIDE SEQUENCE</scope>
    <source>
        <strain evidence="2">Ex8</strain>
    </source>
</reference>
<keyword evidence="1" id="KW-0732">Signal</keyword>
<dbReference type="EMBL" id="JAJGCB010000010">
    <property type="protein sequence ID" value="KAJ8990494.1"/>
    <property type="molecule type" value="Genomic_DNA"/>
</dbReference>
<feature type="signal peptide" evidence="1">
    <location>
        <begin position="1"/>
        <end position="21"/>
    </location>
</feature>
<organism evidence="2 3">
    <name type="scientific">Exophiala dermatitidis</name>
    <name type="common">Black yeast-like fungus</name>
    <name type="synonym">Wangiella dermatitidis</name>
    <dbReference type="NCBI Taxonomy" id="5970"/>
    <lineage>
        <taxon>Eukaryota</taxon>
        <taxon>Fungi</taxon>
        <taxon>Dikarya</taxon>
        <taxon>Ascomycota</taxon>
        <taxon>Pezizomycotina</taxon>
        <taxon>Eurotiomycetes</taxon>
        <taxon>Chaetothyriomycetidae</taxon>
        <taxon>Chaetothyriales</taxon>
        <taxon>Herpotrichiellaceae</taxon>
        <taxon>Exophiala</taxon>
    </lineage>
</organism>
<gene>
    <name evidence="2" type="ORF">HRR80_005277</name>
</gene>